<reference evidence="2 3" key="1">
    <citation type="submission" date="2018-04" db="EMBL/GenBank/DDBJ databases">
        <title>Genome sequencing of Flavobacterium sp. HYN0059.</title>
        <authorList>
            <person name="Yi H."/>
            <person name="Baek C."/>
        </authorList>
    </citation>
    <scope>NUCLEOTIDE SEQUENCE [LARGE SCALE GENOMIC DNA]</scope>
    <source>
        <strain evidence="2 3">HYN0059</strain>
    </source>
</reference>
<evidence type="ECO:0008006" key="4">
    <source>
        <dbReference type="Google" id="ProtNLM"/>
    </source>
</evidence>
<dbReference type="KEGG" id="falb:HYN59_00960"/>
<name>A0A2S1QTN0_9FLAO</name>
<keyword evidence="1" id="KW-0732">Signal</keyword>
<sequence length="157" mass="17181">MTKTILLFVACLTTALAAAQEITEKDLIGSWKMCAFDINGIHWDFKSDTVKLPPELLSSLGESQKAAMIADVREGLADYKEGTMAFKKGYYMEQSMAGQEASGTYTIEKKDNFYLIKVTNHDAGNTVETLGVALVNGQLHISMPDDIGGTTILIYCK</sequence>
<feature type="signal peptide" evidence="1">
    <location>
        <begin position="1"/>
        <end position="19"/>
    </location>
</feature>
<dbReference type="OrthoDB" id="1350775at2"/>
<organism evidence="2 3">
    <name type="scientific">Flavobacterium album</name>
    <dbReference type="NCBI Taxonomy" id="2175091"/>
    <lineage>
        <taxon>Bacteria</taxon>
        <taxon>Pseudomonadati</taxon>
        <taxon>Bacteroidota</taxon>
        <taxon>Flavobacteriia</taxon>
        <taxon>Flavobacteriales</taxon>
        <taxon>Flavobacteriaceae</taxon>
        <taxon>Flavobacterium</taxon>
    </lineage>
</organism>
<gene>
    <name evidence="2" type="ORF">HYN59_00960</name>
</gene>
<evidence type="ECO:0000256" key="1">
    <source>
        <dbReference type="SAM" id="SignalP"/>
    </source>
</evidence>
<dbReference type="Proteomes" id="UP000244929">
    <property type="component" value="Chromosome"/>
</dbReference>
<accession>A0A2S1QTN0</accession>
<dbReference type="EMBL" id="CP029186">
    <property type="protein sequence ID" value="AWH83768.1"/>
    <property type="molecule type" value="Genomic_DNA"/>
</dbReference>
<keyword evidence="3" id="KW-1185">Reference proteome</keyword>
<evidence type="ECO:0000313" key="3">
    <source>
        <dbReference type="Proteomes" id="UP000244929"/>
    </source>
</evidence>
<evidence type="ECO:0000313" key="2">
    <source>
        <dbReference type="EMBL" id="AWH83768.1"/>
    </source>
</evidence>
<protein>
    <recommendedName>
        <fullName evidence="4">Lipocalin-like domain-containing protein</fullName>
    </recommendedName>
</protein>
<feature type="chain" id="PRO_5015771656" description="Lipocalin-like domain-containing protein" evidence="1">
    <location>
        <begin position="20"/>
        <end position="157"/>
    </location>
</feature>
<dbReference type="RefSeq" id="WP_108776484.1">
    <property type="nucleotide sequence ID" value="NZ_CP029186.1"/>
</dbReference>
<proteinExistence type="predicted"/>
<dbReference type="AlphaFoldDB" id="A0A2S1QTN0"/>